<organism evidence="1">
    <name type="scientific">Rhipicephalus microplus</name>
    <name type="common">Cattle tick</name>
    <name type="synonym">Boophilus microplus</name>
    <dbReference type="NCBI Taxonomy" id="6941"/>
    <lineage>
        <taxon>Eukaryota</taxon>
        <taxon>Metazoa</taxon>
        <taxon>Ecdysozoa</taxon>
        <taxon>Arthropoda</taxon>
        <taxon>Chelicerata</taxon>
        <taxon>Arachnida</taxon>
        <taxon>Acari</taxon>
        <taxon>Parasitiformes</taxon>
        <taxon>Ixodida</taxon>
        <taxon>Ixodoidea</taxon>
        <taxon>Ixodidae</taxon>
        <taxon>Rhipicephalinae</taxon>
        <taxon>Rhipicephalus</taxon>
        <taxon>Boophilus</taxon>
    </lineage>
</organism>
<reference evidence="1" key="1">
    <citation type="submission" date="2020-03" db="EMBL/GenBank/DDBJ databases">
        <title>A transcriptome and proteome of the tick Rhipicephalus microplus shaped by the genetic composition of its hosts and developmental stage.</title>
        <authorList>
            <person name="Garcia G.R."/>
            <person name="Ribeiro J.M.C."/>
            <person name="Maruyama S.R."/>
            <person name="Gardinasse L.G."/>
            <person name="Nelson K."/>
            <person name="Ferreira B.R."/>
            <person name="Andrade T.G."/>
            <person name="Santos I.K.F.M."/>
        </authorList>
    </citation>
    <scope>NUCLEOTIDE SEQUENCE</scope>
    <source>
        <strain evidence="1">NSGR</strain>
        <tissue evidence="1">Salivary glands</tissue>
    </source>
</reference>
<sequence>MKRCEGQQLRPLILQAWSSLARHYMAVSTAISERLAYPSMCCTLNTKKLCEKFASSGRIFLHKRFLKLWERALKKLAVSLTSYNITISCYPIHCFTLAVKLGLNEIVDNQASFYSGKKYTAFSGHELVKTEILCCNADFVVSRYNCILGHLVM</sequence>
<name>A0A6G5AGA0_RHIMP</name>
<protein>
    <submittedName>
        <fullName evidence="1">Uncharacterized protein</fullName>
    </submittedName>
</protein>
<dbReference type="EMBL" id="GIKN01007748">
    <property type="protein sequence ID" value="NIE50021.1"/>
    <property type="molecule type" value="Transcribed_RNA"/>
</dbReference>
<proteinExistence type="predicted"/>
<accession>A0A6G5AGA0</accession>
<evidence type="ECO:0000313" key="1">
    <source>
        <dbReference type="EMBL" id="NIE50021.1"/>
    </source>
</evidence>
<dbReference type="AlphaFoldDB" id="A0A6G5AGA0"/>